<accession>A0A4R0XH21</accession>
<name>A0A4R0XH21_9BURK</name>
<organism evidence="2 3">
    <name type="scientific">Paraburkholderia steynii</name>
    <dbReference type="NCBI Taxonomy" id="1245441"/>
    <lineage>
        <taxon>Bacteria</taxon>
        <taxon>Pseudomonadati</taxon>
        <taxon>Pseudomonadota</taxon>
        <taxon>Betaproteobacteria</taxon>
        <taxon>Burkholderiales</taxon>
        <taxon>Burkholderiaceae</taxon>
        <taxon>Paraburkholderia</taxon>
    </lineage>
</organism>
<sequence length="90" mass="9089">MKLVQSLVVAAALAIPAVSSFAQSNEPAAPINTQVAAAGDVGGVADGTSASGSHHELRSFRSAVSRVGHKIEGSIRPDANDGMKPVYFGS</sequence>
<evidence type="ECO:0000313" key="2">
    <source>
        <dbReference type="EMBL" id="TCG09866.1"/>
    </source>
</evidence>
<evidence type="ECO:0000313" key="3">
    <source>
        <dbReference type="Proteomes" id="UP000294200"/>
    </source>
</evidence>
<gene>
    <name evidence="2" type="ORF">BZM27_02975</name>
</gene>
<evidence type="ECO:0000256" key="1">
    <source>
        <dbReference type="SAM" id="SignalP"/>
    </source>
</evidence>
<feature type="signal peptide" evidence="1">
    <location>
        <begin position="1"/>
        <end position="22"/>
    </location>
</feature>
<reference evidence="2 3" key="1">
    <citation type="submission" date="2017-02" db="EMBL/GenBank/DDBJ databases">
        <title>Paraburkholderia sophoroidis sp. nov. and Paraburkholderia steynii sp. nov. rhizobial symbionts of the fynbos legume Hypocalyptus sophoroides.</title>
        <authorList>
            <person name="Steenkamp E.T."/>
            <person name="Beukes C.W."/>
            <person name="Van Zyl E."/>
            <person name="Avontuur J."/>
            <person name="Chan W.Y."/>
            <person name="Hassen A."/>
            <person name="Palmer M."/>
            <person name="Mthombeni L."/>
            <person name="Phalane F."/>
            <person name="Sereme K."/>
            <person name="Venter S.N."/>
        </authorList>
    </citation>
    <scope>NUCLEOTIDE SEQUENCE [LARGE SCALE GENOMIC DNA]</scope>
    <source>
        <strain evidence="2 3">HC1.1ba</strain>
    </source>
</reference>
<feature type="chain" id="PRO_5020316693" description="DUF4148 domain-containing protein" evidence="1">
    <location>
        <begin position="23"/>
        <end position="90"/>
    </location>
</feature>
<proteinExistence type="predicted"/>
<dbReference type="Proteomes" id="UP000294200">
    <property type="component" value="Unassembled WGS sequence"/>
</dbReference>
<comment type="caution">
    <text evidence="2">The sequence shown here is derived from an EMBL/GenBank/DDBJ whole genome shotgun (WGS) entry which is preliminary data.</text>
</comment>
<evidence type="ECO:0008006" key="4">
    <source>
        <dbReference type="Google" id="ProtNLM"/>
    </source>
</evidence>
<protein>
    <recommendedName>
        <fullName evidence="4">DUF4148 domain-containing protein</fullName>
    </recommendedName>
</protein>
<keyword evidence="1" id="KW-0732">Signal</keyword>
<keyword evidence="3" id="KW-1185">Reference proteome</keyword>
<dbReference type="AlphaFoldDB" id="A0A4R0XH21"/>
<dbReference type="EMBL" id="MWML01000005">
    <property type="protein sequence ID" value="TCG09866.1"/>
    <property type="molecule type" value="Genomic_DNA"/>
</dbReference>